<name>A0ACC0HHS3_9ERIC</name>
<dbReference type="Proteomes" id="UP001060215">
    <property type="component" value="Chromosome 5"/>
</dbReference>
<dbReference type="EMBL" id="CM045762">
    <property type="protein sequence ID" value="KAI8012691.1"/>
    <property type="molecule type" value="Genomic_DNA"/>
</dbReference>
<accession>A0ACC0HHS3</accession>
<organism evidence="1 2">
    <name type="scientific">Camellia lanceoleosa</name>
    <dbReference type="NCBI Taxonomy" id="1840588"/>
    <lineage>
        <taxon>Eukaryota</taxon>
        <taxon>Viridiplantae</taxon>
        <taxon>Streptophyta</taxon>
        <taxon>Embryophyta</taxon>
        <taxon>Tracheophyta</taxon>
        <taxon>Spermatophyta</taxon>
        <taxon>Magnoliopsida</taxon>
        <taxon>eudicotyledons</taxon>
        <taxon>Gunneridae</taxon>
        <taxon>Pentapetalae</taxon>
        <taxon>asterids</taxon>
        <taxon>Ericales</taxon>
        <taxon>Theaceae</taxon>
        <taxon>Camellia</taxon>
    </lineage>
</organism>
<evidence type="ECO:0000313" key="2">
    <source>
        <dbReference type="Proteomes" id="UP001060215"/>
    </source>
</evidence>
<reference evidence="1 2" key="1">
    <citation type="journal article" date="2022" name="Plant J.">
        <title>Chromosome-level genome of Camellia lanceoleosa provides a valuable resource for understanding genome evolution and self-incompatibility.</title>
        <authorList>
            <person name="Gong W."/>
            <person name="Xiao S."/>
            <person name="Wang L."/>
            <person name="Liao Z."/>
            <person name="Chang Y."/>
            <person name="Mo W."/>
            <person name="Hu G."/>
            <person name="Li W."/>
            <person name="Zhao G."/>
            <person name="Zhu H."/>
            <person name="Hu X."/>
            <person name="Ji K."/>
            <person name="Xiang X."/>
            <person name="Song Q."/>
            <person name="Yuan D."/>
            <person name="Jin S."/>
            <person name="Zhang L."/>
        </authorList>
    </citation>
    <scope>NUCLEOTIDE SEQUENCE [LARGE SCALE GENOMIC DNA]</scope>
    <source>
        <strain evidence="1">SQ_2022a</strain>
    </source>
</reference>
<keyword evidence="2" id="KW-1185">Reference proteome</keyword>
<protein>
    <submittedName>
        <fullName evidence="1">Cullin-3A</fullName>
    </submittedName>
</protein>
<comment type="caution">
    <text evidence="1">The sequence shown here is derived from an EMBL/GenBank/DDBJ whole genome shotgun (WGS) entry which is preliminary data.</text>
</comment>
<sequence length="157" mass="18332">MTSYIWDTGKQLVTDPERLKDPVDFVQRLLDVKDKHDRIISSPESISLFVDDMLRKGLERVSEEDLEIVLDKVMMLFRCLQEKDQFEKYYRQHLAKRLQSVKTVSDDAERSLIVKLKTECGYQFTSKLEGMFTDMKTSQDQDTMQGFSASMGTEIED</sequence>
<evidence type="ECO:0000313" key="1">
    <source>
        <dbReference type="EMBL" id="KAI8012691.1"/>
    </source>
</evidence>
<gene>
    <name evidence="1" type="ORF">LOK49_LG06G02440</name>
</gene>
<proteinExistence type="predicted"/>